<dbReference type="InterPro" id="IPR000086">
    <property type="entry name" value="NUDIX_hydrolase_dom"/>
</dbReference>
<evidence type="ECO:0000256" key="2">
    <source>
        <dbReference type="ARBA" id="ARBA00001947"/>
    </source>
</evidence>
<dbReference type="InterPro" id="IPR049734">
    <property type="entry name" value="NudC-like_C"/>
</dbReference>
<dbReference type="PANTHER" id="PTHR42904">
    <property type="entry name" value="NUDIX HYDROLASE, NUDC SUBFAMILY"/>
    <property type="match status" value="1"/>
</dbReference>
<comment type="catalytic activity">
    <reaction evidence="9">
        <text>a 5'-end NAD(+)-phospho-ribonucleoside in mRNA + H2O = a 5'-end phospho-adenosine-phospho-ribonucleoside in mRNA + beta-nicotinamide D-ribonucleotide + 2 H(+)</text>
        <dbReference type="Rhea" id="RHEA:60876"/>
        <dbReference type="Rhea" id="RHEA-COMP:15698"/>
        <dbReference type="Rhea" id="RHEA-COMP:15719"/>
        <dbReference type="ChEBI" id="CHEBI:14649"/>
        <dbReference type="ChEBI" id="CHEBI:15377"/>
        <dbReference type="ChEBI" id="CHEBI:15378"/>
        <dbReference type="ChEBI" id="CHEBI:144029"/>
        <dbReference type="ChEBI" id="CHEBI:144051"/>
    </reaction>
    <physiologicalReaction direction="left-to-right" evidence="9">
        <dbReference type="Rhea" id="RHEA:60877"/>
    </physiologicalReaction>
</comment>
<keyword evidence="12" id="KW-1185">Reference proteome</keyword>
<keyword evidence="8" id="KW-0520">NAD</keyword>
<evidence type="ECO:0000256" key="7">
    <source>
        <dbReference type="ARBA" id="ARBA00022842"/>
    </source>
</evidence>
<evidence type="ECO:0000313" key="12">
    <source>
        <dbReference type="Proteomes" id="UP000198623"/>
    </source>
</evidence>
<keyword evidence="6" id="KW-0378">Hydrolase</keyword>
<reference evidence="12" key="1">
    <citation type="submission" date="2016-10" db="EMBL/GenBank/DDBJ databases">
        <authorList>
            <person name="Varghese N."/>
            <person name="Submissions S."/>
        </authorList>
    </citation>
    <scope>NUCLEOTIDE SEQUENCE [LARGE SCALE GENOMIC DNA]</scope>
    <source>
        <strain evidence="12">CGMCC 1.10971</strain>
    </source>
</reference>
<evidence type="ECO:0000256" key="4">
    <source>
        <dbReference type="ARBA" id="ARBA00012381"/>
    </source>
</evidence>
<dbReference type="EC" id="3.6.1.22" evidence="4"/>
<dbReference type="InterPro" id="IPR020084">
    <property type="entry name" value="NUDIX_hydrolase_CS"/>
</dbReference>
<dbReference type="SUPFAM" id="SSF55811">
    <property type="entry name" value="Nudix"/>
    <property type="match status" value="1"/>
</dbReference>
<dbReference type="InterPro" id="IPR015797">
    <property type="entry name" value="NUDIX_hydrolase-like_dom_sf"/>
</dbReference>
<dbReference type="PROSITE" id="PS51462">
    <property type="entry name" value="NUDIX"/>
    <property type="match status" value="1"/>
</dbReference>
<evidence type="ECO:0000256" key="3">
    <source>
        <dbReference type="ARBA" id="ARBA00009595"/>
    </source>
</evidence>
<comment type="cofactor">
    <cofactor evidence="2">
        <name>Zn(2+)</name>
        <dbReference type="ChEBI" id="CHEBI:29105"/>
    </cofactor>
</comment>
<gene>
    <name evidence="11" type="ORF">SAMN05216175_106217</name>
</gene>
<accession>A0A1I2RRV7</accession>
<dbReference type="EMBL" id="FOOU01000006">
    <property type="protein sequence ID" value="SFG42249.1"/>
    <property type="molecule type" value="Genomic_DNA"/>
</dbReference>
<dbReference type="GO" id="GO:0005829">
    <property type="term" value="C:cytosol"/>
    <property type="evidence" value="ECO:0007669"/>
    <property type="project" value="TreeGrafter"/>
</dbReference>
<evidence type="ECO:0000256" key="5">
    <source>
        <dbReference type="ARBA" id="ARBA00022723"/>
    </source>
</evidence>
<dbReference type="Gene3D" id="3.90.79.20">
    <property type="match status" value="1"/>
</dbReference>
<evidence type="ECO:0000256" key="1">
    <source>
        <dbReference type="ARBA" id="ARBA00001946"/>
    </source>
</evidence>
<dbReference type="GO" id="GO:0006742">
    <property type="term" value="P:NADP+ catabolic process"/>
    <property type="evidence" value="ECO:0007669"/>
    <property type="project" value="TreeGrafter"/>
</dbReference>
<dbReference type="NCBIfam" id="NF001299">
    <property type="entry name" value="PRK00241.1"/>
    <property type="match status" value="1"/>
</dbReference>
<evidence type="ECO:0000259" key="10">
    <source>
        <dbReference type="PROSITE" id="PS51462"/>
    </source>
</evidence>
<dbReference type="AlphaFoldDB" id="A0A1I2RRV7"/>
<name>A0A1I2RRV7_9GAMM</name>
<dbReference type="PROSITE" id="PS00893">
    <property type="entry name" value="NUDIX_BOX"/>
    <property type="match status" value="1"/>
</dbReference>
<evidence type="ECO:0000256" key="6">
    <source>
        <dbReference type="ARBA" id="ARBA00022801"/>
    </source>
</evidence>
<organism evidence="11 12">
    <name type="scientific">Neptunomonas qingdaonensis</name>
    <dbReference type="NCBI Taxonomy" id="1045558"/>
    <lineage>
        <taxon>Bacteria</taxon>
        <taxon>Pseudomonadati</taxon>
        <taxon>Pseudomonadota</taxon>
        <taxon>Gammaproteobacteria</taxon>
        <taxon>Oceanospirillales</taxon>
        <taxon>Oceanospirillaceae</taxon>
        <taxon>Neptunomonas</taxon>
    </lineage>
</organism>
<dbReference type="Gene3D" id="3.90.79.10">
    <property type="entry name" value="Nucleoside Triphosphate Pyrophosphohydrolase"/>
    <property type="match status" value="1"/>
</dbReference>
<keyword evidence="7" id="KW-0460">Magnesium</keyword>
<dbReference type="STRING" id="1045558.SAMN05216175_106217"/>
<feature type="domain" description="Nudix hydrolase" evidence="10">
    <location>
        <begin position="125"/>
        <end position="248"/>
    </location>
</feature>
<dbReference type="GO" id="GO:0035529">
    <property type="term" value="F:NADH pyrophosphatase activity"/>
    <property type="evidence" value="ECO:0007669"/>
    <property type="project" value="TreeGrafter"/>
</dbReference>
<dbReference type="CDD" id="cd03429">
    <property type="entry name" value="NUDIX_NADH_pyrophosphatase_Nudt13"/>
    <property type="match status" value="1"/>
</dbReference>
<evidence type="ECO:0000313" key="11">
    <source>
        <dbReference type="EMBL" id="SFG42249.1"/>
    </source>
</evidence>
<dbReference type="PANTHER" id="PTHR42904:SF6">
    <property type="entry name" value="NAD-CAPPED RNA HYDROLASE NUDT12"/>
    <property type="match status" value="1"/>
</dbReference>
<dbReference type="Pfam" id="PF00293">
    <property type="entry name" value="NUDIX"/>
    <property type="match status" value="1"/>
</dbReference>
<dbReference type="Proteomes" id="UP000198623">
    <property type="component" value="Unassembled WGS sequence"/>
</dbReference>
<comment type="cofactor">
    <cofactor evidence="1">
        <name>Mg(2+)</name>
        <dbReference type="ChEBI" id="CHEBI:18420"/>
    </cofactor>
</comment>
<dbReference type="GO" id="GO:0019677">
    <property type="term" value="P:NAD+ catabolic process"/>
    <property type="evidence" value="ECO:0007669"/>
    <property type="project" value="TreeGrafter"/>
</dbReference>
<proteinExistence type="inferred from homology"/>
<keyword evidence="5" id="KW-0479">Metal-binding</keyword>
<evidence type="ECO:0000256" key="8">
    <source>
        <dbReference type="ARBA" id="ARBA00023027"/>
    </source>
</evidence>
<dbReference type="Pfam" id="PF09297">
    <property type="entry name" value="Zn_ribbon_NUD"/>
    <property type="match status" value="1"/>
</dbReference>
<comment type="similarity">
    <text evidence="3">Belongs to the Nudix hydrolase family. NudC subfamily.</text>
</comment>
<dbReference type="InterPro" id="IPR050241">
    <property type="entry name" value="NAD-cap_RNA_hydrolase_NudC"/>
</dbReference>
<dbReference type="GO" id="GO:0046872">
    <property type="term" value="F:metal ion binding"/>
    <property type="evidence" value="ECO:0007669"/>
    <property type="project" value="UniProtKB-KW"/>
</dbReference>
<dbReference type="InterPro" id="IPR015376">
    <property type="entry name" value="Znr_NADH_PPase"/>
</dbReference>
<sequence length="253" mass="28000">MDDLYIVGSSGSMYLNAEGGYLHASKESLSAQNIEAVYPVGMIGEAAIHAIILRRGSSIPFEKANLRSLLSVSKNEQEYVTLSRAAQLIIWHNEHRYCGRCGHKMLHHAVDLAKHCEQCSLAQYPRISPCIIVLVVDGDRCVLARSPRFPPGRFSTLAGFIEAGESAEAAVHREIHEEVGIDVTNVRYFKSQSWPFPHSLMLGFFADYAGGELLADGVEIEEANWYYRDAMPDLPPSFAISSALIQQFLNGDV</sequence>
<protein>
    <recommendedName>
        <fullName evidence="4">NAD(+) diphosphatase</fullName>
        <ecNumber evidence="4">3.6.1.22</ecNumber>
    </recommendedName>
</protein>
<evidence type="ECO:0000256" key="9">
    <source>
        <dbReference type="ARBA" id="ARBA00023679"/>
    </source>
</evidence>